<evidence type="ECO:0000256" key="4">
    <source>
        <dbReference type="RuleBase" id="RU003322"/>
    </source>
</evidence>
<dbReference type="SUPFAM" id="SSF100934">
    <property type="entry name" value="Heat shock protein 70kD (HSP70), C-terminal subdomain"/>
    <property type="match status" value="1"/>
</dbReference>
<evidence type="ECO:0000313" key="5">
    <source>
        <dbReference type="EMBL" id="RNA11132.1"/>
    </source>
</evidence>
<gene>
    <name evidence="5" type="ORF">BpHYR1_009946</name>
</gene>
<evidence type="ECO:0000256" key="3">
    <source>
        <dbReference type="ARBA" id="ARBA00022840"/>
    </source>
</evidence>
<dbReference type="STRING" id="10195.A0A3M7QIQ7"/>
<comment type="similarity">
    <text evidence="1 4">Belongs to the heat shock protein 70 family.</text>
</comment>
<dbReference type="GO" id="GO:0140662">
    <property type="term" value="F:ATP-dependent protein folding chaperone"/>
    <property type="evidence" value="ECO:0007669"/>
    <property type="project" value="InterPro"/>
</dbReference>
<dbReference type="PROSITE" id="PS00297">
    <property type="entry name" value="HSP70_1"/>
    <property type="match status" value="1"/>
</dbReference>
<dbReference type="OrthoDB" id="2401965at2759"/>
<reference evidence="5 6" key="1">
    <citation type="journal article" date="2018" name="Sci. Rep.">
        <title>Genomic signatures of local adaptation to the degree of environmental predictability in rotifers.</title>
        <authorList>
            <person name="Franch-Gras L."/>
            <person name="Hahn C."/>
            <person name="Garcia-Roger E.M."/>
            <person name="Carmona M.J."/>
            <person name="Serra M."/>
            <person name="Gomez A."/>
        </authorList>
    </citation>
    <scope>NUCLEOTIDE SEQUENCE [LARGE SCALE GENOMIC DNA]</scope>
    <source>
        <strain evidence="5">HYR1</strain>
    </source>
</reference>
<dbReference type="InterPro" id="IPR013126">
    <property type="entry name" value="Hsp_70_fam"/>
</dbReference>
<dbReference type="Gene3D" id="3.30.30.30">
    <property type="match status" value="1"/>
</dbReference>
<organism evidence="5 6">
    <name type="scientific">Brachionus plicatilis</name>
    <name type="common">Marine rotifer</name>
    <name type="synonym">Brachionus muelleri</name>
    <dbReference type="NCBI Taxonomy" id="10195"/>
    <lineage>
        <taxon>Eukaryota</taxon>
        <taxon>Metazoa</taxon>
        <taxon>Spiralia</taxon>
        <taxon>Gnathifera</taxon>
        <taxon>Rotifera</taxon>
        <taxon>Eurotatoria</taxon>
        <taxon>Monogononta</taxon>
        <taxon>Pseudotrocha</taxon>
        <taxon>Ploima</taxon>
        <taxon>Brachionidae</taxon>
        <taxon>Brachionus</taxon>
    </lineage>
</organism>
<dbReference type="PROSITE" id="PS01036">
    <property type="entry name" value="HSP70_3"/>
    <property type="match status" value="1"/>
</dbReference>
<dbReference type="InterPro" id="IPR029047">
    <property type="entry name" value="HSP70_peptide-bd_sf"/>
</dbReference>
<dbReference type="FunFam" id="3.90.640.10:FF:000002">
    <property type="entry name" value="Heat shock 70 kDa"/>
    <property type="match status" value="1"/>
</dbReference>
<dbReference type="Gene3D" id="3.90.640.10">
    <property type="entry name" value="Actin, Chain A, domain 4"/>
    <property type="match status" value="1"/>
</dbReference>
<dbReference type="CDD" id="cd10233">
    <property type="entry name" value="ASKHA_NBD_HSP70_HSPA1"/>
    <property type="match status" value="1"/>
</dbReference>
<comment type="caution">
    <text evidence="5">The sequence shown here is derived from an EMBL/GenBank/DDBJ whole genome shotgun (WGS) entry which is preliminary data.</text>
</comment>
<name>A0A3M7QIQ7_BRAPC</name>
<dbReference type="FunFam" id="2.60.34.10:FF:000002">
    <property type="entry name" value="Heat shock 70 kDa"/>
    <property type="match status" value="1"/>
</dbReference>
<dbReference type="GO" id="GO:0005524">
    <property type="term" value="F:ATP binding"/>
    <property type="evidence" value="ECO:0007669"/>
    <property type="project" value="UniProtKB-KW"/>
</dbReference>
<dbReference type="Pfam" id="PF00012">
    <property type="entry name" value="HSP70"/>
    <property type="match status" value="1"/>
</dbReference>
<dbReference type="InterPro" id="IPR018181">
    <property type="entry name" value="Heat_shock_70_CS"/>
</dbReference>
<keyword evidence="3 4" id="KW-0067">ATP-binding</keyword>
<proteinExistence type="inferred from homology"/>
<dbReference type="AlphaFoldDB" id="A0A3M7QIQ7"/>
<dbReference type="NCBIfam" id="NF001413">
    <property type="entry name" value="PRK00290.1"/>
    <property type="match status" value="1"/>
</dbReference>
<dbReference type="Gene3D" id="3.30.420.40">
    <property type="match status" value="2"/>
</dbReference>
<accession>A0A3M7QIQ7</accession>
<dbReference type="Proteomes" id="UP000276133">
    <property type="component" value="Unassembled WGS sequence"/>
</dbReference>
<dbReference type="PRINTS" id="PR00301">
    <property type="entry name" value="HEATSHOCK70"/>
</dbReference>
<dbReference type="InterPro" id="IPR043129">
    <property type="entry name" value="ATPase_NBD"/>
</dbReference>
<dbReference type="PROSITE" id="PS00329">
    <property type="entry name" value="HSP70_2"/>
    <property type="match status" value="1"/>
</dbReference>
<sequence length="633" mass="71205">MSKTLASHRSSATAIGIDLGTTYSCVGVFFNGKVEIIANDQGNRTTPSYIAFTENERLIGDGAKNQVASNPQNTIFDAKRLIGRRYDDPMVLEDKKFWPFKIVNDKGKPKIEVLYRGQSKIFTPEEISAMILSKMKETAENFLGKKILDAVITVPAYFNDSQRQATKDAGLIAGLNVLRIINEPTAAALAYGLDKNLKSDSNVLIFDLGGGTFDVSILNIDEGQLFQVKATAGDTHLGGEDFDSRMVEYFVEEFRKKYKKDITRNQRAIRRLRTACERAKRALSTATEANIEIDSLHDGLDFYSKISRARFEELCADLFKSTLRPVEKALRDAKLDRSQIDEVVLVGGSTRIPKIQKFLEEYFGGKELNKTINPDEAVAYGAAIQAAILSGDQSEIIKDVLLVDVIPLSLGLETVGGVMNKLIERNSRIPCTVTQDFTTYEDNQPGVTVQVYEGERSMTKDNNLLGKFELMGLPPAPRGIPRVQVTFNVDANGILSVTAREESTGKSKNIKIKNEKGRLSKFEIEKMIQEAERYKEEDEKLKRRVSSRNSLESYLFSARSAFREYSSKLADNDRLLLEKLIKEDIAWLEENREQDAEVYEEKFKYLQNAIMPIMSKIHKKNSEQDGLKIEELN</sequence>
<keyword evidence="2 4" id="KW-0547">Nucleotide-binding</keyword>
<evidence type="ECO:0000313" key="6">
    <source>
        <dbReference type="Proteomes" id="UP000276133"/>
    </source>
</evidence>
<keyword evidence="5" id="KW-0346">Stress response</keyword>
<evidence type="ECO:0000256" key="1">
    <source>
        <dbReference type="ARBA" id="ARBA00007381"/>
    </source>
</evidence>
<dbReference type="Gene3D" id="1.20.1270.10">
    <property type="match status" value="1"/>
</dbReference>
<keyword evidence="6" id="KW-1185">Reference proteome</keyword>
<dbReference type="Gene3D" id="2.60.34.10">
    <property type="entry name" value="Substrate Binding Domain Of DNAk, Chain A, domain 1"/>
    <property type="match status" value="1"/>
</dbReference>
<dbReference type="SUPFAM" id="SSF53067">
    <property type="entry name" value="Actin-like ATPase domain"/>
    <property type="match status" value="2"/>
</dbReference>
<dbReference type="InterPro" id="IPR029048">
    <property type="entry name" value="HSP70_C_sf"/>
</dbReference>
<dbReference type="FunFam" id="3.30.420.40:FF:000026">
    <property type="entry name" value="Heat shock protein 70"/>
    <property type="match status" value="1"/>
</dbReference>
<dbReference type="PANTHER" id="PTHR19375">
    <property type="entry name" value="HEAT SHOCK PROTEIN 70KDA"/>
    <property type="match status" value="1"/>
</dbReference>
<dbReference type="SUPFAM" id="SSF100920">
    <property type="entry name" value="Heat shock protein 70kD (HSP70), peptide-binding domain"/>
    <property type="match status" value="1"/>
</dbReference>
<dbReference type="FunFam" id="3.30.30.30:FF:000001">
    <property type="entry name" value="heat shock 70 kDa protein-like"/>
    <property type="match status" value="1"/>
</dbReference>
<evidence type="ECO:0000256" key="2">
    <source>
        <dbReference type="ARBA" id="ARBA00022741"/>
    </source>
</evidence>
<protein>
    <submittedName>
        <fullName evidence="5">Heat shock 70</fullName>
    </submittedName>
</protein>
<dbReference type="FunFam" id="3.30.420.40:FF:000172">
    <property type="entry name" value="Heat shock 70 kDa protein"/>
    <property type="match status" value="1"/>
</dbReference>
<dbReference type="EMBL" id="REGN01006037">
    <property type="protein sequence ID" value="RNA11132.1"/>
    <property type="molecule type" value="Genomic_DNA"/>
</dbReference>